<evidence type="ECO:0000313" key="3">
    <source>
        <dbReference type="Proteomes" id="UP001052655"/>
    </source>
</evidence>
<protein>
    <recommendedName>
        <fullName evidence="1">PPC domain-containing protein</fullName>
    </recommendedName>
</protein>
<dbReference type="InterPro" id="IPR005175">
    <property type="entry name" value="PPC_dom"/>
</dbReference>
<comment type="caution">
    <text evidence="2">The sequence shown here is derived from an EMBL/GenBank/DDBJ whole genome shotgun (WGS) entry which is preliminary data.</text>
</comment>
<dbReference type="SUPFAM" id="SSF117856">
    <property type="entry name" value="AF0104/ALDC/Ptd012-like"/>
    <property type="match status" value="1"/>
</dbReference>
<evidence type="ECO:0000313" key="2">
    <source>
        <dbReference type="EMBL" id="GHI33243.1"/>
    </source>
</evidence>
<proteinExistence type="predicted"/>
<feature type="domain" description="PPC" evidence="1">
    <location>
        <begin position="14"/>
        <end position="128"/>
    </location>
</feature>
<sequence>MLLNHAAGAEPHDRTESRMIVFQVPAGELIDELNRQAAKAGITDAAIVSLIGAADSFTVSTMPEDDALKDNITKYDLPGEMTGTGEIRNGFAHIHVVIGVEGDRAIAGHLHEAHIGTHFARAYVIPVS</sequence>
<dbReference type="Gene3D" id="3.30.1330.80">
    <property type="entry name" value="Hypothetical protein, similar to alpha- acetolactate decarboxylase, domain 2"/>
    <property type="match status" value="1"/>
</dbReference>
<dbReference type="Pfam" id="PF03479">
    <property type="entry name" value="PCC"/>
    <property type="match status" value="1"/>
</dbReference>
<reference evidence="2" key="1">
    <citation type="submission" date="2024-05" db="EMBL/GenBank/DDBJ databases">
        <title>Whole genome shotgun sequence of Streptomyces daghestanicus NBRC 12762.</title>
        <authorList>
            <person name="Komaki H."/>
            <person name="Tamura T."/>
        </authorList>
    </citation>
    <scope>NUCLEOTIDE SEQUENCE</scope>
    <source>
        <strain evidence="2">NBRC 12762</strain>
    </source>
</reference>
<dbReference type="PROSITE" id="PS51742">
    <property type="entry name" value="PPC"/>
    <property type="match status" value="1"/>
</dbReference>
<dbReference type="Proteomes" id="UP001052655">
    <property type="component" value="Unassembled WGS sequence"/>
</dbReference>
<gene>
    <name evidence="2" type="ORF">Sdagh_49730</name>
</gene>
<keyword evidence="3" id="KW-1185">Reference proteome</keyword>
<organism evidence="2 3">
    <name type="scientific">Streptomyces daghestanicus</name>
    <dbReference type="NCBI Taxonomy" id="66885"/>
    <lineage>
        <taxon>Bacteria</taxon>
        <taxon>Bacillati</taxon>
        <taxon>Actinomycetota</taxon>
        <taxon>Actinomycetes</taxon>
        <taxon>Kitasatosporales</taxon>
        <taxon>Streptomycetaceae</taxon>
        <taxon>Streptomyces</taxon>
    </lineage>
</organism>
<name>A0ABQ3Q7I7_9ACTN</name>
<evidence type="ECO:0000259" key="1">
    <source>
        <dbReference type="PROSITE" id="PS51742"/>
    </source>
</evidence>
<accession>A0ABQ3Q7I7</accession>
<dbReference type="EMBL" id="BNDX01000013">
    <property type="protein sequence ID" value="GHI33243.1"/>
    <property type="molecule type" value="Genomic_DNA"/>
</dbReference>